<name>A0ABD0MHQ5_CIRMR</name>
<evidence type="ECO:0000313" key="2">
    <source>
        <dbReference type="Proteomes" id="UP001529510"/>
    </source>
</evidence>
<dbReference type="InterPro" id="IPR026103">
    <property type="entry name" value="HARBI1_animal"/>
</dbReference>
<evidence type="ECO:0000313" key="1">
    <source>
        <dbReference type="EMBL" id="KAL0149170.1"/>
    </source>
</evidence>
<protein>
    <recommendedName>
        <fullName evidence="3">Nuclease HARBI1</fullName>
    </recommendedName>
</protein>
<accession>A0ABD0MHQ5</accession>
<keyword evidence="2" id="KW-1185">Reference proteome</keyword>
<gene>
    <name evidence="1" type="ORF">M9458_055602</name>
</gene>
<dbReference type="AlphaFoldDB" id="A0ABD0MHQ5"/>
<dbReference type="EMBL" id="JAMKFB020000531">
    <property type="protein sequence ID" value="KAL0149170.1"/>
    <property type="molecule type" value="Genomic_DNA"/>
</dbReference>
<organism evidence="1 2">
    <name type="scientific">Cirrhinus mrigala</name>
    <name type="common">Mrigala</name>
    <dbReference type="NCBI Taxonomy" id="683832"/>
    <lineage>
        <taxon>Eukaryota</taxon>
        <taxon>Metazoa</taxon>
        <taxon>Chordata</taxon>
        <taxon>Craniata</taxon>
        <taxon>Vertebrata</taxon>
        <taxon>Euteleostomi</taxon>
        <taxon>Actinopterygii</taxon>
        <taxon>Neopterygii</taxon>
        <taxon>Teleostei</taxon>
        <taxon>Ostariophysi</taxon>
        <taxon>Cypriniformes</taxon>
        <taxon>Cyprinidae</taxon>
        <taxon>Labeoninae</taxon>
        <taxon>Labeonini</taxon>
        <taxon>Cirrhinus</taxon>
    </lineage>
</organism>
<dbReference type="Proteomes" id="UP001529510">
    <property type="component" value="Unassembled WGS sequence"/>
</dbReference>
<dbReference type="PRINTS" id="PR02086">
    <property type="entry name" value="PUTNUCHARBI1"/>
</dbReference>
<sequence>MAALQRVFQLRVRQRERRRQRQRRPRSTLCTINAFIRQHQNPLDMLDDMAVIDRYRLPRGEIVQLLNVIGPQLMRATRRNFALSLELLAALRYYATGSFLQELGDGLGLSKPSVSRAVQAVTYALLPLAAEHIQFPASRQA</sequence>
<reference evidence="1 2" key="1">
    <citation type="submission" date="2024-05" db="EMBL/GenBank/DDBJ databases">
        <title>Genome sequencing and assembly of Indian major carp, Cirrhinus mrigala (Hamilton, 1822).</title>
        <authorList>
            <person name="Mohindra V."/>
            <person name="Chowdhury L.M."/>
            <person name="Lal K."/>
            <person name="Jena J.K."/>
        </authorList>
    </citation>
    <scope>NUCLEOTIDE SEQUENCE [LARGE SCALE GENOMIC DNA]</scope>
    <source>
        <strain evidence="1">CM1030</strain>
        <tissue evidence="1">Blood</tissue>
    </source>
</reference>
<proteinExistence type="predicted"/>
<evidence type="ECO:0008006" key="3">
    <source>
        <dbReference type="Google" id="ProtNLM"/>
    </source>
</evidence>
<feature type="non-terminal residue" evidence="1">
    <location>
        <position position="141"/>
    </location>
</feature>
<comment type="caution">
    <text evidence="1">The sequence shown here is derived from an EMBL/GenBank/DDBJ whole genome shotgun (WGS) entry which is preliminary data.</text>
</comment>